<organism evidence="2">
    <name type="scientific">viral metagenome</name>
    <dbReference type="NCBI Taxonomy" id="1070528"/>
    <lineage>
        <taxon>unclassified sequences</taxon>
        <taxon>metagenomes</taxon>
        <taxon>organismal metagenomes</taxon>
    </lineage>
</organism>
<sequence>MDKYLLLTSIVFSVTIVSFIVEYIAPIIKNYGKYKESIKNGVYRFLHYYVFIYIGLFIFLFKSNSVHAYLYLLITLGLFCHWYLCECCILTYLELKSYDIDHNEYPTTFHPTFNSLFRDYADMFMSVVSVIFLITIGSIFYYNKSMPLYIKGLYTVFAVFFLKESVVRQRMNNQIQYPTDIRSFFMKYVHC</sequence>
<reference evidence="2" key="1">
    <citation type="journal article" date="2020" name="Nature">
        <title>Giant virus diversity and host interactions through global metagenomics.</title>
        <authorList>
            <person name="Schulz F."/>
            <person name="Roux S."/>
            <person name="Paez-Espino D."/>
            <person name="Jungbluth S."/>
            <person name="Walsh D.A."/>
            <person name="Denef V.J."/>
            <person name="McMahon K.D."/>
            <person name="Konstantinidis K.T."/>
            <person name="Eloe-Fadrosh E.A."/>
            <person name="Kyrpides N.C."/>
            <person name="Woyke T."/>
        </authorList>
    </citation>
    <scope>NUCLEOTIDE SEQUENCE</scope>
    <source>
        <strain evidence="2">GVMAG-M-3300023174-176</strain>
    </source>
</reference>
<dbReference type="AlphaFoldDB" id="A0A6C0DFT8"/>
<dbReference type="EMBL" id="MN739613">
    <property type="protein sequence ID" value="QHT15818.1"/>
    <property type="molecule type" value="Genomic_DNA"/>
</dbReference>
<protein>
    <submittedName>
        <fullName evidence="2">Uncharacterized protein</fullName>
    </submittedName>
</protein>
<evidence type="ECO:0000256" key="1">
    <source>
        <dbReference type="SAM" id="Phobius"/>
    </source>
</evidence>
<evidence type="ECO:0000313" key="2">
    <source>
        <dbReference type="EMBL" id="QHT15818.1"/>
    </source>
</evidence>
<keyword evidence="1" id="KW-1133">Transmembrane helix</keyword>
<name>A0A6C0DFT8_9ZZZZ</name>
<feature type="transmembrane region" description="Helical" evidence="1">
    <location>
        <begin position="68"/>
        <end position="93"/>
    </location>
</feature>
<feature type="transmembrane region" description="Helical" evidence="1">
    <location>
        <begin position="6"/>
        <end position="25"/>
    </location>
</feature>
<feature type="transmembrane region" description="Helical" evidence="1">
    <location>
        <begin position="123"/>
        <end position="142"/>
    </location>
</feature>
<feature type="transmembrane region" description="Helical" evidence="1">
    <location>
        <begin position="45"/>
        <end position="62"/>
    </location>
</feature>
<accession>A0A6C0DFT8</accession>
<keyword evidence="1" id="KW-0472">Membrane</keyword>
<keyword evidence="1" id="KW-0812">Transmembrane</keyword>
<proteinExistence type="predicted"/>